<evidence type="ECO:0000313" key="6">
    <source>
        <dbReference type="Proteomes" id="UP000029738"/>
    </source>
</evidence>
<dbReference type="GO" id="GO:0030089">
    <property type="term" value="C:phycobilisome"/>
    <property type="evidence" value="ECO:0007669"/>
    <property type="project" value="UniProtKB-KW"/>
</dbReference>
<dbReference type="EMBL" id="JHEG04000001">
    <property type="protein sequence ID" value="KAF3884776.1"/>
    <property type="molecule type" value="Genomic_DNA"/>
</dbReference>
<dbReference type="GO" id="GO:0016829">
    <property type="term" value="F:lyase activity"/>
    <property type="evidence" value="ECO:0007669"/>
    <property type="project" value="UniProtKB-KW"/>
</dbReference>
<evidence type="ECO:0000256" key="3">
    <source>
        <dbReference type="ARBA" id="ARBA00022738"/>
    </source>
</evidence>
<evidence type="ECO:0008006" key="7">
    <source>
        <dbReference type="Google" id="ProtNLM"/>
    </source>
</evidence>
<gene>
    <name evidence="5" type="ORF">DA73_0400004380</name>
</gene>
<dbReference type="InterPro" id="IPR016024">
    <property type="entry name" value="ARM-type_fold"/>
</dbReference>
<comment type="caution">
    <text evidence="5">The sequence shown here is derived from an EMBL/GenBank/DDBJ whole genome shotgun (WGS) entry which is preliminary data.</text>
</comment>
<keyword evidence="6" id="KW-1185">Reference proteome</keyword>
<evidence type="ECO:0000256" key="4">
    <source>
        <dbReference type="ARBA" id="ARBA00023239"/>
    </source>
</evidence>
<dbReference type="SUPFAM" id="SSF48371">
    <property type="entry name" value="ARM repeat"/>
    <property type="match status" value="1"/>
</dbReference>
<evidence type="ECO:0000256" key="2">
    <source>
        <dbReference type="ARBA" id="ARBA00022549"/>
    </source>
</evidence>
<keyword evidence="3" id="KW-0605">Phycobilisome</keyword>
<comment type="similarity">
    <text evidence="1">Belongs to the CpcE/RpcE/PecE family.</text>
</comment>
<dbReference type="AlphaFoldDB" id="A0A8S9SY66"/>
<dbReference type="RefSeq" id="WP_050045571.1">
    <property type="nucleotide sequence ID" value="NZ_JHEG04000001.1"/>
</dbReference>
<dbReference type="OrthoDB" id="278248at2"/>
<dbReference type="Pfam" id="PF13646">
    <property type="entry name" value="HEAT_2"/>
    <property type="match status" value="1"/>
</dbReference>
<keyword evidence="2" id="KW-0042">Antenna complex</keyword>
<name>A0A8S9SY66_9CYAN</name>
<proteinExistence type="inferred from homology"/>
<reference evidence="5" key="2">
    <citation type="submission" date="2019-11" db="EMBL/GenBank/DDBJ databases">
        <title>Improved Assembly of Tolypothrix boutellei genome.</title>
        <authorList>
            <person name="Sarangi A.N."/>
            <person name="Mukherjee M."/>
            <person name="Ghosh S."/>
            <person name="Singh D."/>
            <person name="Das A."/>
            <person name="Kant S."/>
            <person name="Prusty A."/>
            <person name="Tripathy S."/>
        </authorList>
    </citation>
    <scope>NUCLEOTIDE SEQUENCE</scope>
    <source>
        <strain evidence="5">VB521301</strain>
    </source>
</reference>
<reference evidence="5" key="1">
    <citation type="journal article" date="2015" name="Genome Announc.">
        <title>Draft Genome Sequence of Tolypothrix boutellei Strain VB521301.</title>
        <authorList>
            <person name="Chandrababunaidu M.M."/>
            <person name="Singh D."/>
            <person name="Sen D."/>
            <person name="Bhan S."/>
            <person name="Das S."/>
            <person name="Gupta A."/>
            <person name="Adhikary S.P."/>
            <person name="Tripathy S."/>
        </authorList>
    </citation>
    <scope>NUCLEOTIDE SEQUENCE</scope>
    <source>
        <strain evidence="5">VB521301</strain>
    </source>
</reference>
<evidence type="ECO:0000313" key="5">
    <source>
        <dbReference type="EMBL" id="KAF3884776.1"/>
    </source>
</evidence>
<organism evidence="5 6">
    <name type="scientific">Tolypothrix bouteillei VB521301</name>
    <dbReference type="NCBI Taxonomy" id="1479485"/>
    <lineage>
        <taxon>Bacteria</taxon>
        <taxon>Bacillati</taxon>
        <taxon>Cyanobacteriota</taxon>
        <taxon>Cyanophyceae</taxon>
        <taxon>Nostocales</taxon>
        <taxon>Tolypothrichaceae</taxon>
        <taxon>Tolypothrix</taxon>
    </lineage>
</organism>
<dbReference type="InterPro" id="IPR011989">
    <property type="entry name" value="ARM-like"/>
</dbReference>
<evidence type="ECO:0000256" key="1">
    <source>
        <dbReference type="ARBA" id="ARBA00009299"/>
    </source>
</evidence>
<dbReference type="Gene3D" id="1.25.10.10">
    <property type="entry name" value="Leucine-rich Repeat Variant"/>
    <property type="match status" value="1"/>
</dbReference>
<sequence>MSVVLGLSCQEDESAIQTLIELSADEDKDIRNWATFGLGSQIEIDTQEIRDALYRRILSEVGEDDTIAEIRGEALLGLAIRKDERVIEPLIGELESDRVGRLSVEAALAIGDNRLYSALVKLQDWWDIDVELLQAAISKCQV</sequence>
<accession>A0A8S9SY66</accession>
<dbReference type="Proteomes" id="UP000029738">
    <property type="component" value="Unassembled WGS sequence"/>
</dbReference>
<keyword evidence="4" id="KW-0456">Lyase</keyword>
<protein>
    <recommendedName>
        <fullName evidence="7">PBS lyase</fullName>
    </recommendedName>
</protein>